<keyword evidence="9" id="KW-1185">Reference proteome</keyword>
<evidence type="ECO:0000256" key="5">
    <source>
        <dbReference type="PROSITE-ProRule" id="PRU01371"/>
    </source>
</evidence>
<dbReference type="InterPro" id="IPR026319">
    <property type="entry name" value="ZC2HC1A/B-like"/>
</dbReference>
<evidence type="ECO:0000256" key="4">
    <source>
        <dbReference type="ARBA" id="ARBA00022833"/>
    </source>
</evidence>
<evidence type="ECO:0000256" key="1">
    <source>
        <dbReference type="ARBA" id="ARBA00022723"/>
    </source>
</evidence>
<protein>
    <recommendedName>
        <fullName evidence="7">C2HC/C3H-type domain-containing protein</fullName>
    </recommendedName>
</protein>
<dbReference type="Pfam" id="PF13913">
    <property type="entry name" value="zf-C2HC_2"/>
    <property type="match status" value="5"/>
</dbReference>
<evidence type="ECO:0000259" key="7">
    <source>
        <dbReference type="PROSITE" id="PS52027"/>
    </source>
</evidence>
<proteinExistence type="predicted"/>
<feature type="domain" description="C2HC/C3H-type" evidence="7">
    <location>
        <begin position="474"/>
        <end position="503"/>
    </location>
</feature>
<accession>A0AAV2A3Z3</accession>
<keyword evidence="2" id="KW-0677">Repeat</keyword>
<sequence>MGRPKTFIPCYVCFKEFGSQSLTIHEPRCLERWRASNNSLPPEKRTSTPVKPADWNTSQGGVCSHCRTSVTADKKNDHTSVCSAKKQLRLNNNSPETKTRAMTGVVKSDFSPKKGKENKNISNHIPVPTVVKKNAKNEAKVDSKEKLEPIDKTVGAKIKDTAKQQSNASNDKVPSDDSRKDGEEPSSTSKRSVRPQTKILRRPTPNLNHPVIQVDSDDSSGDSSYSEKSKDDNPKRLKMGNESSESTHKPKNFIMYNKNNVEKNIKNVPKERTSATVTSPSIPNPCTSCSRSQAPERLHSHAKRDSRGLMNYRKSPSFDIKMASPHKKVEKVTEMPEKSKTKAKDSKTGQTQQDHKEIPVIHSVSESSVAVRVTKDSVLDTKRKCADVDSGESKDVPEPTSPKKDLLDIMKKCYICEEEFKVSNLLMHESKCLEGWKKTNNSLTPNLRKLPPRRPKDEDDEVGDDPAWSAVQSQLIPCSVCGRTFFPERLPVHRRVCKGKPSPRAIKRAASLREQSTSSTEKEDQKPTALYVPCYVCGRSYGSWVITMHEQQCLRKWRRENEKLPDEEQKDEPKRCDELSADDDVASLVELGDNAWESHLQQLVPCPLCQRTFFPARLAVHKRSCKGPSNARRPRSNKGA</sequence>
<feature type="region of interest" description="Disordered" evidence="6">
    <location>
        <begin position="37"/>
        <end position="58"/>
    </location>
</feature>
<feature type="compositionally biased region" description="Basic and acidic residues" evidence="6">
    <location>
        <begin position="225"/>
        <end position="235"/>
    </location>
</feature>
<dbReference type="AlphaFoldDB" id="A0AAV2A3Z3"/>
<keyword evidence="1" id="KW-0479">Metal-binding</keyword>
<dbReference type="Proteomes" id="UP001497382">
    <property type="component" value="Unassembled WGS sequence"/>
</dbReference>
<feature type="region of interest" description="Disordered" evidence="6">
    <location>
        <begin position="383"/>
        <end position="402"/>
    </location>
</feature>
<feature type="compositionally biased region" description="Basic and acidic residues" evidence="6">
    <location>
        <begin position="110"/>
        <end position="119"/>
    </location>
</feature>
<dbReference type="PANTHER" id="PTHR13555">
    <property type="entry name" value="C2H2 ZINC FINGER CGI-62-RELATED"/>
    <property type="match status" value="1"/>
</dbReference>
<dbReference type="PANTHER" id="PTHR13555:SF68">
    <property type="entry name" value="ZINC FINGER PROTEIN 474"/>
    <property type="match status" value="1"/>
</dbReference>
<evidence type="ECO:0000313" key="9">
    <source>
        <dbReference type="Proteomes" id="UP001497382"/>
    </source>
</evidence>
<evidence type="ECO:0000256" key="6">
    <source>
        <dbReference type="SAM" id="MobiDB-lite"/>
    </source>
</evidence>
<feature type="compositionally biased region" description="Polar residues" evidence="6">
    <location>
        <begin position="163"/>
        <end position="172"/>
    </location>
</feature>
<feature type="domain" description="C2HC/C3H-type" evidence="7">
    <location>
        <begin position="602"/>
        <end position="631"/>
    </location>
</feature>
<dbReference type="PROSITE" id="PS52027">
    <property type="entry name" value="ZF_C2HC_C3H"/>
    <property type="match status" value="3"/>
</dbReference>
<dbReference type="Gene3D" id="3.30.160.60">
    <property type="entry name" value="Classic Zinc Finger"/>
    <property type="match status" value="4"/>
</dbReference>
<feature type="compositionally biased region" description="Basic and acidic residues" evidence="6">
    <location>
        <begin position="330"/>
        <end position="356"/>
    </location>
</feature>
<evidence type="ECO:0000256" key="2">
    <source>
        <dbReference type="ARBA" id="ARBA00022737"/>
    </source>
</evidence>
<comment type="caution">
    <text evidence="8">The sequence shown here is derived from an EMBL/GenBank/DDBJ whole genome shotgun (WGS) entry which is preliminary data.</text>
</comment>
<reference evidence="8 9" key="1">
    <citation type="submission" date="2024-04" db="EMBL/GenBank/DDBJ databases">
        <authorList>
            <person name="Rising A."/>
            <person name="Reimegard J."/>
            <person name="Sonavane S."/>
            <person name="Akerstrom W."/>
            <person name="Nylinder S."/>
            <person name="Hedman E."/>
            <person name="Kallberg Y."/>
        </authorList>
    </citation>
    <scope>NUCLEOTIDE SEQUENCE [LARGE SCALE GENOMIC DNA]</scope>
</reference>
<dbReference type="EMBL" id="CAXIEN010000116">
    <property type="protein sequence ID" value="CAL1278758.1"/>
    <property type="molecule type" value="Genomic_DNA"/>
</dbReference>
<keyword evidence="4" id="KW-0862">Zinc</keyword>
<dbReference type="InterPro" id="IPR049899">
    <property type="entry name" value="Znf_C2HC_C3H"/>
</dbReference>
<feature type="compositionally biased region" description="Basic and acidic residues" evidence="6">
    <location>
        <begin position="135"/>
        <end position="151"/>
    </location>
</feature>
<dbReference type="GO" id="GO:0008270">
    <property type="term" value="F:zinc ion binding"/>
    <property type="evidence" value="ECO:0007669"/>
    <property type="project" value="UniProtKB-KW"/>
</dbReference>
<feature type="compositionally biased region" description="Basic and acidic residues" evidence="6">
    <location>
        <begin position="260"/>
        <end position="273"/>
    </location>
</feature>
<feature type="compositionally biased region" description="Polar residues" evidence="6">
    <location>
        <begin position="274"/>
        <end position="293"/>
    </location>
</feature>
<feature type="region of interest" description="Disordered" evidence="6">
    <location>
        <begin position="443"/>
        <end position="465"/>
    </location>
</feature>
<evidence type="ECO:0000313" key="8">
    <source>
        <dbReference type="EMBL" id="CAL1278758.1"/>
    </source>
</evidence>
<organism evidence="8 9">
    <name type="scientific">Larinioides sclopetarius</name>
    <dbReference type="NCBI Taxonomy" id="280406"/>
    <lineage>
        <taxon>Eukaryota</taxon>
        <taxon>Metazoa</taxon>
        <taxon>Ecdysozoa</taxon>
        <taxon>Arthropoda</taxon>
        <taxon>Chelicerata</taxon>
        <taxon>Arachnida</taxon>
        <taxon>Araneae</taxon>
        <taxon>Araneomorphae</taxon>
        <taxon>Entelegynae</taxon>
        <taxon>Araneoidea</taxon>
        <taxon>Araneidae</taxon>
        <taxon>Larinioides</taxon>
    </lineage>
</organism>
<evidence type="ECO:0000256" key="3">
    <source>
        <dbReference type="ARBA" id="ARBA00022771"/>
    </source>
</evidence>
<feature type="domain" description="C2HC/C3H-type" evidence="7">
    <location>
        <begin position="530"/>
        <end position="559"/>
    </location>
</feature>
<feature type="compositionally biased region" description="Basic and acidic residues" evidence="6">
    <location>
        <begin position="173"/>
        <end position="183"/>
    </location>
</feature>
<keyword evidence="3 5" id="KW-0863">Zinc-finger</keyword>
<feature type="region of interest" description="Disordered" evidence="6">
    <location>
        <begin position="91"/>
        <end position="356"/>
    </location>
</feature>
<name>A0AAV2A3Z3_9ARAC</name>
<gene>
    <name evidence="8" type="ORF">LARSCL_LOCUS9974</name>
</gene>
<feature type="region of interest" description="Disordered" evidence="6">
    <location>
        <begin position="504"/>
        <end position="524"/>
    </location>
</feature>
<feature type="compositionally biased region" description="Basic and acidic residues" evidence="6">
    <location>
        <begin position="294"/>
        <end position="307"/>
    </location>
</feature>